<dbReference type="RefSeq" id="WP_112574899.1">
    <property type="nucleotide sequence ID" value="NZ_CP043450.1"/>
</dbReference>
<accession>A0A5C1I532</accession>
<proteinExistence type="predicted"/>
<dbReference type="OrthoDB" id="1191296at2"/>
<sequence length="1277" mass="140530">MKRNAYHNGRLKVPFIFLLLLTLNMRVSAQTYLTSPVTLTTAPAPGSYYNNIRITLTSTFQFSATAGNGMKFYVVAADCVPQTIALSSNQNYILTSVPRTKGLISNAMLAGRMTCELMQTVQYIDGLGRPLQTTQIKGSPLKKDIVQAFAYDQYGREAMKYLPYAAATTDGSYKSDALTGALTSFYNPGNTGATQQTNGIPNTSYPFAQTGFESSPLNRVIEQGAPGAAWQLSTTPDAGSSSHSVRMVYTANDQNSTFSTATTGNNGSRIAALYTAGINTNQSRTLSRAGNNATYSPNQLSVTITRNENWQPADGCFNTTEEYKDKEGHVVLKRTYNIKGTTAEELSTYYVYDDLGNLCFVLPPGANPDAPAVISQATLDNRCYQYRYDARNRLVQKKVPGKGWEYIIYNKLDQPVATQDSVQRMKSPQEWMITKYDAIGRTVLTGIYQHTGSTAGTDIHATIQGLVDGQAAQWETPVNTGNGYTTNSWPGTNLATTLSVNYYDSYAGIPSFPGAYDQTANPAFSKQTTGLLTASKTLVLNTTGDYLWSVPYYDNEGQVVKSFTQHYVGGGPSLSMYNYDADSTVYNFSKQPTLVQRKHYLKNTNGTAGVLTLTERSSYTYDHMGRKLNTVHQLQDGSNAAQDSVILTRSDYNEVAQLKTKGLHSKNGGTNYLQTIDYRYNPRGWLSSINNANLNSDGGLTNNDNNDKFGEELSYDGATTAAKQYGGNIATAVWKSGPIIIGGTTITPVKQTYDYGYDNLNRLRSAVSTSSTAKDNLYGENVTYDNMGNITNLGRYDNIPGQGRKQIDTLTYTYNHYQVNQVDDASTYSGAFGFQDPVKVANEYTYDGNGNELKDQNKGISSITYNLLNLPQTITKTDGSTVTYVYSAAGNKLRKILVAGGNTTTTEYESGIEYDNNTSTVAFIQTEEGRARKSGSNYVYEYDLKDHLGNTRVTLTPDPNDAAQQTAKLLQQNDYYAFGYGIQSTQQTISPKNEYLYNHKELQEETQLYDYGARFYDPVIARWTSVDPLAEKGRRWSPYVYGLDDPIRFIDPDGMWPDWGKLWKQTKSAATRATAFVASTYINGNQKSGEAFIATVTLPMRMADEYQAAANSKIPEYREEAKKEFKQDATGLAIGYLGGKLFGMVGEAFASKVSGTWVTESTSGWSKSAVSYQEQITGVQAGNAFEVNGVKFDGVRNGTLLEAKSSYDGFVNKKTGEFQSWFKGSDALVDQASRQIEAANGASIEWNFSSQKTLDATKALFRENDIKGINLKYTPAK</sequence>
<dbReference type="InterPro" id="IPR022385">
    <property type="entry name" value="Rhs_assc_core"/>
</dbReference>
<dbReference type="Gene3D" id="2.180.10.10">
    <property type="entry name" value="RHS repeat-associated core"/>
    <property type="match status" value="1"/>
</dbReference>
<evidence type="ECO:0000259" key="2">
    <source>
        <dbReference type="Pfam" id="PF20041"/>
    </source>
</evidence>
<dbReference type="Pfam" id="PF20041">
    <property type="entry name" value="DUF6443"/>
    <property type="match status" value="1"/>
</dbReference>
<evidence type="ECO:0000313" key="3">
    <source>
        <dbReference type="EMBL" id="QEM12966.1"/>
    </source>
</evidence>
<dbReference type="AlphaFoldDB" id="A0A5C1I532"/>
<dbReference type="KEGG" id="mrub:DEO27_024120"/>
<evidence type="ECO:0000259" key="1">
    <source>
        <dbReference type="Pfam" id="PF15648"/>
    </source>
</evidence>
<dbReference type="EMBL" id="CP043450">
    <property type="protein sequence ID" value="QEM12966.1"/>
    <property type="molecule type" value="Genomic_DNA"/>
</dbReference>
<evidence type="ECO:0000313" key="4">
    <source>
        <dbReference type="Proteomes" id="UP000251402"/>
    </source>
</evidence>
<reference evidence="3" key="1">
    <citation type="submission" date="2019-08" db="EMBL/GenBank/DDBJ databases">
        <title>Comparative genome analysis confer to the adaptation heavy metal polluted environment.</title>
        <authorList>
            <person name="Li Y."/>
        </authorList>
    </citation>
    <scope>NUCLEOTIDE SEQUENCE [LARGE SCALE GENOMIC DNA]</scope>
    <source>
        <strain evidence="3">P1</strain>
    </source>
</reference>
<organism evidence="3 4">
    <name type="scientific">Mucilaginibacter rubeus</name>
    <dbReference type="NCBI Taxonomy" id="2027860"/>
    <lineage>
        <taxon>Bacteria</taxon>
        <taxon>Pseudomonadati</taxon>
        <taxon>Bacteroidota</taxon>
        <taxon>Sphingobacteriia</taxon>
        <taxon>Sphingobacteriales</taxon>
        <taxon>Sphingobacteriaceae</taxon>
        <taxon>Mucilaginibacter</taxon>
    </lineage>
</organism>
<name>A0A5C1I532_9SPHI</name>
<dbReference type="PANTHER" id="PTHR32305">
    <property type="match status" value="1"/>
</dbReference>
<dbReference type="InterPro" id="IPR050708">
    <property type="entry name" value="T6SS_VgrG/RHS"/>
</dbReference>
<gene>
    <name evidence="3" type="ORF">DEO27_024120</name>
</gene>
<feature type="domain" description="DUF6443" evidence="2">
    <location>
        <begin position="107"/>
        <end position="234"/>
    </location>
</feature>
<keyword evidence="4" id="KW-1185">Reference proteome</keyword>
<dbReference type="PANTHER" id="PTHR32305:SF15">
    <property type="entry name" value="PROTEIN RHSA-RELATED"/>
    <property type="match status" value="1"/>
</dbReference>
<dbReference type="Proteomes" id="UP000251402">
    <property type="component" value="Chromosome"/>
</dbReference>
<feature type="domain" description="Tox-REase-5" evidence="1">
    <location>
        <begin position="1170"/>
        <end position="1250"/>
    </location>
</feature>
<dbReference type="Pfam" id="PF15648">
    <property type="entry name" value="Tox-REase-5"/>
    <property type="match status" value="1"/>
</dbReference>
<protein>
    <submittedName>
        <fullName evidence="3">RHS repeat-associated core domain-containing protein</fullName>
    </submittedName>
</protein>
<dbReference type="InterPro" id="IPR045619">
    <property type="entry name" value="DUF6443"/>
</dbReference>
<dbReference type="NCBIfam" id="TIGR03696">
    <property type="entry name" value="Rhs_assc_core"/>
    <property type="match status" value="1"/>
</dbReference>
<dbReference type="InterPro" id="IPR028904">
    <property type="entry name" value="Tox-REase-5_dom"/>
</dbReference>